<organism evidence="3 4">
    <name type="scientific">Neoroseomonas eburnea</name>
    <dbReference type="NCBI Taxonomy" id="1346889"/>
    <lineage>
        <taxon>Bacteria</taxon>
        <taxon>Pseudomonadati</taxon>
        <taxon>Pseudomonadota</taxon>
        <taxon>Alphaproteobacteria</taxon>
        <taxon>Acetobacterales</taxon>
        <taxon>Acetobacteraceae</taxon>
        <taxon>Neoroseomonas</taxon>
    </lineage>
</organism>
<sequence length="677" mass="73192">MSETPYLPSEVPQPEPDIATANVDWALAYHRLGWTPLPAHYPVPDHHGTVSCSCGSPTCGKSAGKHPIRAWRAHQAHRPNEVDLQREFSGNEKYNVALVQGAISNTIVLDFDGPRGLGTLERLEREFGPLPAGPSVETPGGGVHLFFAHPGIHVPTRKDLDDGFDVRGDGGINIAPPSVHLSGGLYRWGDGLSPGDIDAPPLPHRWVDFIVAPKVPQAAKSTQRSSSSIPSGDGATLIQDGREEYMRNTIWAVLNDLQNQTGRVPSESELFEAAWPQYERHVDLSRPGRGVDEFLRKCSYAVGRARGGTDGSAPETRPATNKQDARANARLPVLTTQEAVSLPPPEWLIEGLIVRDTLSVVYGPPRSLKSFLALHIGLSIAHGVPWGATTPAPVGVAYVAAEGAAGLGRRIQAWEQYHHVAGASNRFRLIPATINLRHPETVSLLIEALRAEESKGSFPIGLIVFDTLARSMVGGDENSALEMGQVIDAADRLRREFKSSVMLIHHTGKDRARGMRGSNRLLGDVDTSLEVERSESTGNLTVHVRKQKDAEDGQSYGFLTQSVELPLRPGRGQEHGLVVVPNPVLPQCLQAEQYDAIRIDIAKAMHPGECLTVSGLITRLRLGRGATSYSRITDALPEGLAVVAGTARDSRILRREPDPKGTSKWGVVTCTRPGEGA</sequence>
<protein>
    <submittedName>
        <fullName evidence="3">AAA family ATPase</fullName>
    </submittedName>
</protein>
<dbReference type="Pfam" id="PF13481">
    <property type="entry name" value="AAA_25"/>
    <property type="match status" value="1"/>
</dbReference>
<dbReference type="CDD" id="cd04859">
    <property type="entry name" value="Prim_Pol"/>
    <property type="match status" value="1"/>
</dbReference>
<evidence type="ECO:0000256" key="1">
    <source>
        <dbReference type="SAM" id="MobiDB-lite"/>
    </source>
</evidence>
<dbReference type="InterPro" id="IPR015330">
    <property type="entry name" value="DNA_primase/pol_bifunc_N"/>
</dbReference>
<reference evidence="3" key="1">
    <citation type="submission" date="2020-01" db="EMBL/GenBank/DDBJ databases">
        <authorList>
            <person name="Rat A."/>
        </authorList>
    </citation>
    <scope>NUCLEOTIDE SEQUENCE</scope>
    <source>
        <strain evidence="3">LMG 31228</strain>
    </source>
</reference>
<dbReference type="Gene3D" id="3.40.50.300">
    <property type="entry name" value="P-loop containing nucleotide triphosphate hydrolases"/>
    <property type="match status" value="1"/>
</dbReference>
<feature type="domain" description="DNA primase/polymerase bifunctional N-terminal" evidence="2">
    <location>
        <begin position="26"/>
        <end position="206"/>
    </location>
</feature>
<dbReference type="SUPFAM" id="SSF56747">
    <property type="entry name" value="Prim-pol domain"/>
    <property type="match status" value="1"/>
</dbReference>
<evidence type="ECO:0000313" key="4">
    <source>
        <dbReference type="Proteomes" id="UP001138709"/>
    </source>
</evidence>
<reference evidence="3" key="2">
    <citation type="journal article" date="2021" name="Syst. Appl. Microbiol.">
        <title>Roseomonas hellenica sp. nov., isolated from roots of wild-growing Alkanna tinctoria.</title>
        <authorList>
            <person name="Rat A."/>
            <person name="Naranjo H.D."/>
            <person name="Lebbe L."/>
            <person name="Cnockaert M."/>
            <person name="Krigas N."/>
            <person name="Grigoriadou K."/>
            <person name="Maloupa E."/>
            <person name="Willems A."/>
        </authorList>
    </citation>
    <scope>NUCLEOTIDE SEQUENCE</scope>
    <source>
        <strain evidence="3">LMG 31228</strain>
    </source>
</reference>
<keyword evidence="4" id="KW-1185">Reference proteome</keyword>
<evidence type="ECO:0000313" key="3">
    <source>
        <dbReference type="EMBL" id="MBR0684256.1"/>
    </source>
</evidence>
<dbReference type="Proteomes" id="UP001138709">
    <property type="component" value="Unassembled WGS sequence"/>
</dbReference>
<dbReference type="Pfam" id="PF09250">
    <property type="entry name" value="Prim-Pol"/>
    <property type="match status" value="1"/>
</dbReference>
<dbReference type="SMART" id="SM00943">
    <property type="entry name" value="Prim-Pol"/>
    <property type="match status" value="1"/>
</dbReference>
<comment type="caution">
    <text evidence="3">The sequence shown here is derived from an EMBL/GenBank/DDBJ whole genome shotgun (WGS) entry which is preliminary data.</text>
</comment>
<name>A0A9X9XKM0_9PROT</name>
<dbReference type="AlphaFoldDB" id="A0A9X9XKM0"/>
<proteinExistence type="predicted"/>
<dbReference type="InterPro" id="IPR027417">
    <property type="entry name" value="P-loop_NTPase"/>
</dbReference>
<dbReference type="SUPFAM" id="SSF52540">
    <property type="entry name" value="P-loop containing nucleoside triphosphate hydrolases"/>
    <property type="match status" value="1"/>
</dbReference>
<accession>A0A9X9XKM0</accession>
<dbReference type="RefSeq" id="WP_211850126.1">
    <property type="nucleotide sequence ID" value="NZ_JAAEDL010000070.1"/>
</dbReference>
<gene>
    <name evidence="3" type="ORF">GXW74_27615</name>
</gene>
<evidence type="ECO:0000259" key="2">
    <source>
        <dbReference type="SMART" id="SM00943"/>
    </source>
</evidence>
<dbReference type="EMBL" id="JAAEDL010000070">
    <property type="protein sequence ID" value="MBR0684256.1"/>
    <property type="molecule type" value="Genomic_DNA"/>
</dbReference>
<feature type="region of interest" description="Disordered" evidence="1">
    <location>
        <begin position="305"/>
        <end position="330"/>
    </location>
</feature>